<dbReference type="InterPro" id="IPR001611">
    <property type="entry name" value="Leu-rich_rpt"/>
</dbReference>
<evidence type="ECO:0000256" key="11">
    <source>
        <dbReference type="ARBA" id="ARBA00023170"/>
    </source>
</evidence>
<sequence length="955" mass="109782">MFSLRLVSTLLLFFSQDQRVTPYSFEKCEVHEVLGNRTKVLCYNRNLKNVPSHLPGKVDALDLSNNKIRSLWRTDFRNLGHLQVLNISQNKIEHIEGGAFIHTSYLEFLNLTANRLTLLSSSMFDGLTNLTVLMLGNNQILKIEPYAFAHLEKLKVIDLSSNRLYTMNAMLAVFKVESLQELHIKDNDLQNFSTKQIISVPEQLRELDASHNPISLIDVTTSVLQSLSSLDLSFSIPNISIIWLIQDPCFLKGLKTLFLGGIAMKPPAISEVIQMINCTWLEAIHLNQLHLTETDGLIEQVCLRHGNVETLNLQHNLFTSVNEGAFENCTHLRYLNMAFNKLKVLPMTLFQSLHSLKLLSLANNKFTMVPNATSNMASLECLDLSFNKIYRILPDDFAHLNNLKSLYATGNRISRVHSNIFGDLHSLQELNLEINLLTEIDEPFPGSLKNLETLILRQNKLDSIKKDVFKNLTSLLVLNLADNQIAAIEPGAFEGLSNLQSLVLGSNKITKDTFQEGLFQGLSSLVELDLFNNYISYKSSKMLANPPFKLLKSLNKFNINSQRHNGLENFPVNFLEGLQSIVQIHAGNLAISFLDPKTFKYTPTLEELDLSDNSLNNVSNMLFWPVPNLRELHLNKNGLNSLSFVSHGNLSKLTLFRGAENQIDVITKEQIRALPALGFLDLRENTFACSCSNEMFLNWSLKDPKTQVLHFYQYICASPSTQKGQKLWTFETSSCIIDYGFILYITNTSAAILLMLICFIYQWRLHMIYSYHLLLAYFIDKREKRKERVMGYAYDAFLSYNTHNEEWVINDLLPVLENQYHWKLCLHHRDFEPGRSILENIVNNIYMSRKTICIISRHYLESEWCSKEIQVASFRLFDENKDVLILIFLEDIPSEYLSPYHRMRKLIRKKTYLKWPQDEKEVALFWQKLDMAMKTGEGKEEEHPILPRFASDEVP</sequence>
<comment type="subcellular location">
    <subcellularLocation>
        <location evidence="1">Membrane</location>
        <topology evidence="1">Single-pass type I membrane protein</topology>
    </subcellularLocation>
</comment>
<dbReference type="InterPro" id="IPR000157">
    <property type="entry name" value="TIR_dom"/>
</dbReference>
<dbReference type="SMART" id="SM00255">
    <property type="entry name" value="TIR"/>
    <property type="match status" value="1"/>
</dbReference>
<keyword evidence="3" id="KW-0399">Innate immunity</keyword>
<keyword evidence="13" id="KW-0395">Inflammatory response</keyword>
<evidence type="ECO:0000256" key="13">
    <source>
        <dbReference type="ARBA" id="ARBA00023198"/>
    </source>
</evidence>
<evidence type="ECO:0000256" key="10">
    <source>
        <dbReference type="ARBA" id="ARBA00023136"/>
    </source>
</evidence>
<dbReference type="SUPFAM" id="SSF52058">
    <property type="entry name" value="L domain-like"/>
    <property type="match status" value="3"/>
</dbReference>
<dbReference type="PANTHER" id="PTHR24365">
    <property type="entry name" value="TOLL-LIKE RECEPTOR"/>
    <property type="match status" value="1"/>
</dbReference>
<dbReference type="GO" id="GO:0038023">
    <property type="term" value="F:signaling receptor activity"/>
    <property type="evidence" value="ECO:0007669"/>
    <property type="project" value="TreeGrafter"/>
</dbReference>
<evidence type="ECO:0000256" key="9">
    <source>
        <dbReference type="ARBA" id="ARBA00022989"/>
    </source>
</evidence>
<dbReference type="InterPro" id="IPR003591">
    <property type="entry name" value="Leu-rich_rpt_typical-subtyp"/>
</dbReference>
<dbReference type="PANTHER" id="PTHR24365:SF522">
    <property type="entry name" value="LOW QUALITY PROTEIN: TOLL-LIKE RECEPTOR 13-RELATED"/>
    <property type="match status" value="1"/>
</dbReference>
<keyword evidence="9 15" id="KW-1133">Transmembrane helix</keyword>
<keyword evidence="4" id="KW-0433">Leucine-rich repeat</keyword>
<dbReference type="GO" id="GO:0007165">
    <property type="term" value="P:signal transduction"/>
    <property type="evidence" value="ECO:0007669"/>
    <property type="project" value="InterPro"/>
</dbReference>
<feature type="chain" id="PRO_5041306505" evidence="16">
    <location>
        <begin position="23"/>
        <end position="955"/>
    </location>
</feature>
<evidence type="ECO:0000256" key="14">
    <source>
        <dbReference type="SAM" id="MobiDB-lite"/>
    </source>
</evidence>
<keyword evidence="6 16" id="KW-0732">Signal</keyword>
<dbReference type="Pfam" id="PF13855">
    <property type="entry name" value="LRR_8"/>
    <property type="match status" value="4"/>
</dbReference>
<evidence type="ECO:0000259" key="17">
    <source>
        <dbReference type="PROSITE" id="PS50104"/>
    </source>
</evidence>
<dbReference type="Gene3D" id="3.40.50.10140">
    <property type="entry name" value="Toll/interleukin-1 receptor homology (TIR) domain"/>
    <property type="match status" value="1"/>
</dbReference>
<feature type="compositionally biased region" description="Basic and acidic residues" evidence="14">
    <location>
        <begin position="936"/>
        <end position="945"/>
    </location>
</feature>
<proteinExistence type="inferred from homology"/>
<keyword evidence="11 18" id="KW-0675">Receptor</keyword>
<dbReference type="Pfam" id="PF00560">
    <property type="entry name" value="LRR_1"/>
    <property type="match status" value="1"/>
</dbReference>
<gene>
    <name evidence="18" type="ORF">PODLI_1B042181</name>
</gene>
<accession>A0AA35JUS0</accession>
<dbReference type="Pfam" id="PF01582">
    <property type="entry name" value="TIR"/>
    <property type="match status" value="1"/>
</dbReference>
<dbReference type="InterPro" id="IPR035897">
    <property type="entry name" value="Toll_tir_struct_dom_sf"/>
</dbReference>
<evidence type="ECO:0000256" key="6">
    <source>
        <dbReference type="ARBA" id="ARBA00022729"/>
    </source>
</evidence>
<evidence type="ECO:0000256" key="15">
    <source>
        <dbReference type="SAM" id="Phobius"/>
    </source>
</evidence>
<dbReference type="GO" id="GO:0006954">
    <property type="term" value="P:inflammatory response"/>
    <property type="evidence" value="ECO:0007669"/>
    <property type="project" value="UniProtKB-KW"/>
</dbReference>
<evidence type="ECO:0000256" key="8">
    <source>
        <dbReference type="ARBA" id="ARBA00022859"/>
    </source>
</evidence>
<dbReference type="SUPFAM" id="SSF52200">
    <property type="entry name" value="Toll/Interleukin receptor TIR domain"/>
    <property type="match status" value="1"/>
</dbReference>
<dbReference type="PRINTS" id="PR01537">
    <property type="entry name" value="INTRLKN1R1F"/>
</dbReference>
<keyword evidence="12" id="KW-0325">Glycoprotein</keyword>
<evidence type="ECO:0000313" key="19">
    <source>
        <dbReference type="Proteomes" id="UP001178461"/>
    </source>
</evidence>
<dbReference type="FunFam" id="3.80.10.10:FF:001998">
    <property type="entry name" value="Toll-like receptor 22"/>
    <property type="match status" value="1"/>
</dbReference>
<evidence type="ECO:0000313" key="18">
    <source>
        <dbReference type="EMBL" id="CAI5766461.1"/>
    </source>
</evidence>
<dbReference type="PROSITE" id="PS51450">
    <property type="entry name" value="LRR"/>
    <property type="match status" value="4"/>
</dbReference>
<dbReference type="SMART" id="SM00365">
    <property type="entry name" value="LRR_SD22"/>
    <property type="match status" value="9"/>
</dbReference>
<dbReference type="SMART" id="SM00369">
    <property type="entry name" value="LRR_TYP"/>
    <property type="match status" value="17"/>
</dbReference>
<dbReference type="PROSITE" id="PS50104">
    <property type="entry name" value="TIR"/>
    <property type="match status" value="1"/>
</dbReference>
<feature type="region of interest" description="Disordered" evidence="14">
    <location>
        <begin position="936"/>
        <end position="955"/>
    </location>
</feature>
<protein>
    <submittedName>
        <fullName evidence="18">Toll-like receptor 13</fullName>
    </submittedName>
</protein>
<name>A0AA35JUS0_9SAUR</name>
<evidence type="ECO:0000256" key="12">
    <source>
        <dbReference type="ARBA" id="ARBA00023180"/>
    </source>
</evidence>
<keyword evidence="7" id="KW-0677">Repeat</keyword>
<keyword evidence="19" id="KW-1185">Reference proteome</keyword>
<reference evidence="18" key="1">
    <citation type="submission" date="2022-12" db="EMBL/GenBank/DDBJ databases">
        <authorList>
            <person name="Alioto T."/>
            <person name="Alioto T."/>
            <person name="Gomez Garrido J."/>
        </authorList>
    </citation>
    <scope>NUCLEOTIDE SEQUENCE</scope>
</reference>
<evidence type="ECO:0000256" key="16">
    <source>
        <dbReference type="SAM" id="SignalP"/>
    </source>
</evidence>
<dbReference type="Proteomes" id="UP001178461">
    <property type="component" value="Chromosome 2"/>
</dbReference>
<feature type="signal peptide" evidence="16">
    <location>
        <begin position="1"/>
        <end position="22"/>
    </location>
</feature>
<dbReference type="GO" id="GO:0045087">
    <property type="term" value="P:innate immune response"/>
    <property type="evidence" value="ECO:0007669"/>
    <property type="project" value="UniProtKB-KW"/>
</dbReference>
<evidence type="ECO:0000256" key="5">
    <source>
        <dbReference type="ARBA" id="ARBA00022692"/>
    </source>
</evidence>
<dbReference type="InterPro" id="IPR032675">
    <property type="entry name" value="LRR_dom_sf"/>
</dbReference>
<keyword evidence="5 15" id="KW-0812">Transmembrane</keyword>
<feature type="transmembrane region" description="Helical" evidence="15">
    <location>
        <begin position="741"/>
        <end position="761"/>
    </location>
</feature>
<dbReference type="AlphaFoldDB" id="A0AA35JUS0"/>
<dbReference type="GO" id="GO:0005886">
    <property type="term" value="C:plasma membrane"/>
    <property type="evidence" value="ECO:0007669"/>
    <property type="project" value="TreeGrafter"/>
</dbReference>
<evidence type="ECO:0000256" key="3">
    <source>
        <dbReference type="ARBA" id="ARBA00022588"/>
    </source>
</evidence>
<feature type="domain" description="TIR" evidence="17">
    <location>
        <begin position="792"/>
        <end position="933"/>
    </location>
</feature>
<dbReference type="EMBL" id="OX395127">
    <property type="protein sequence ID" value="CAI5766461.1"/>
    <property type="molecule type" value="Genomic_DNA"/>
</dbReference>
<evidence type="ECO:0000256" key="4">
    <source>
        <dbReference type="ARBA" id="ARBA00022614"/>
    </source>
</evidence>
<evidence type="ECO:0000256" key="7">
    <source>
        <dbReference type="ARBA" id="ARBA00022737"/>
    </source>
</evidence>
<dbReference type="FunFam" id="3.80.10.10:FF:000770">
    <property type="entry name" value="Uncharacterized protein"/>
    <property type="match status" value="1"/>
</dbReference>
<evidence type="ECO:0000256" key="1">
    <source>
        <dbReference type="ARBA" id="ARBA00004479"/>
    </source>
</evidence>
<evidence type="ECO:0000256" key="2">
    <source>
        <dbReference type="ARBA" id="ARBA00009634"/>
    </source>
</evidence>
<keyword evidence="10 15" id="KW-0472">Membrane</keyword>
<comment type="similarity">
    <text evidence="2">Belongs to the Toll-like receptor family.</text>
</comment>
<organism evidence="18 19">
    <name type="scientific">Podarcis lilfordi</name>
    <name type="common">Lilford's wall lizard</name>
    <dbReference type="NCBI Taxonomy" id="74358"/>
    <lineage>
        <taxon>Eukaryota</taxon>
        <taxon>Metazoa</taxon>
        <taxon>Chordata</taxon>
        <taxon>Craniata</taxon>
        <taxon>Vertebrata</taxon>
        <taxon>Euteleostomi</taxon>
        <taxon>Lepidosauria</taxon>
        <taxon>Squamata</taxon>
        <taxon>Bifurcata</taxon>
        <taxon>Unidentata</taxon>
        <taxon>Episquamata</taxon>
        <taxon>Laterata</taxon>
        <taxon>Lacertibaenia</taxon>
        <taxon>Lacertidae</taxon>
        <taxon>Podarcis</taxon>
    </lineage>
</organism>
<dbReference type="Gene3D" id="3.80.10.10">
    <property type="entry name" value="Ribonuclease Inhibitor"/>
    <property type="match status" value="4"/>
</dbReference>
<keyword evidence="8" id="KW-0391">Immunity</keyword>
<dbReference type="FunFam" id="3.40.50.10140:FF:000001">
    <property type="entry name" value="Toll-like receptor 2"/>
    <property type="match status" value="1"/>
</dbReference>